<dbReference type="Proteomes" id="UP000605392">
    <property type="component" value="Unassembled WGS sequence"/>
</dbReference>
<evidence type="ECO:0000313" key="2">
    <source>
        <dbReference type="Proteomes" id="UP000605392"/>
    </source>
</evidence>
<proteinExistence type="predicted"/>
<dbReference type="EMBL" id="BMFN01000002">
    <property type="protein sequence ID" value="GGF62485.1"/>
    <property type="molecule type" value="Genomic_DNA"/>
</dbReference>
<evidence type="ECO:0000313" key="1">
    <source>
        <dbReference type="EMBL" id="GGF62485.1"/>
    </source>
</evidence>
<reference evidence="1 2" key="1">
    <citation type="journal article" date="2019" name="Int. J. Syst. Evol. Microbiol.">
        <title>The Global Catalogue of Microorganisms (GCM) 10K type strain sequencing project: providing services to taxonomists for standard genome sequencing and annotation.</title>
        <authorList>
            <consortium name="The Broad Institute Genomics Platform"/>
            <consortium name="The Broad Institute Genome Sequencing Center for Infectious Disease"/>
            <person name="Wu L."/>
            <person name="Ma J."/>
        </authorList>
    </citation>
    <scope>NUCLEOTIDE SEQUENCE [LARGE SCALE GENOMIC DNA]</scope>
    <source>
        <strain evidence="1 2">CGMCC 1.12720</strain>
    </source>
</reference>
<keyword evidence="2" id="KW-1185">Reference proteome</keyword>
<protein>
    <submittedName>
        <fullName evidence="1">Uncharacterized protein</fullName>
    </submittedName>
</protein>
<organism evidence="1 2">
    <name type="scientific">Hymenobacter qilianensis</name>
    <dbReference type="NCBI Taxonomy" id="1385715"/>
    <lineage>
        <taxon>Bacteria</taxon>
        <taxon>Pseudomonadati</taxon>
        <taxon>Bacteroidota</taxon>
        <taxon>Cytophagia</taxon>
        <taxon>Cytophagales</taxon>
        <taxon>Hymenobacteraceae</taxon>
        <taxon>Hymenobacter</taxon>
    </lineage>
</organism>
<comment type="caution">
    <text evidence="1">The sequence shown here is derived from an EMBL/GenBank/DDBJ whole genome shotgun (WGS) entry which is preliminary data.</text>
</comment>
<gene>
    <name evidence="1" type="ORF">GCM10011375_16830</name>
</gene>
<sequence length="88" mass="9140">MTQVVGAHGKIGAVEEGQLLALAASQGLGGKIGGWVKADAGFIAQNHPVAARRGRGSVGNMANPTQPQTEKQKKSPHEGKMNTQVMRP</sequence>
<accession>A0ACB5PQM1</accession>
<name>A0ACB5PQM1_9BACT</name>